<evidence type="ECO:0000256" key="1">
    <source>
        <dbReference type="ARBA" id="ARBA00005968"/>
    </source>
</evidence>
<dbReference type="InterPro" id="IPR002931">
    <property type="entry name" value="Transglutaminase-like"/>
</dbReference>
<sequence>YFTDLTPTQISWHPKANTSAHHTDRYARAELTVRRGQVFTITLWFNSKHCCLLFSLPGPAPSQAHHTKAIFNLSEAGASGWTAVQGPSESGYMNFSISSPANAVIGRYKLSLQITSGNKVSSKFLGHFVLLFNPWCSGDDVHIANEDARQEYVLDENGIIFIGNANYIEGRGWYYGQFQDDILNICLTMLDLSLYCRQDPVTDVFRRGDPKYVGRVISSMINGNDNDNGVLEGSWNDNFAEHENPSRWNGSVVILRKWRQENYKPVQFGQCWVFAGVMCTVMRCLGIPTRLISNFNSAHDADGNLSIDKYYDSSGSLFSLPYTNFRVLDATPQKRSKGVYCCGPASVIAIREGDLNLCYDAPFVFSMVNADRIAWLVDGARKEILHRDTHSIGNHISTKSIGNDECEDITNSYKYKEGTDTPSPGCYSSTSHSTRTGLDSGIIQRTNLQTELGRHLYLIYAQSMLHNGTPQPPFWQDTLYITFHPNEGNFHCCSNLGAGPIGALHGLRKSAHQARRSISGAQSAWPTAL</sequence>
<dbReference type="Pfam" id="PF00868">
    <property type="entry name" value="Transglut_N"/>
    <property type="match status" value="1"/>
</dbReference>
<dbReference type="Gene3D" id="2.60.40.10">
    <property type="entry name" value="Immunoglobulins"/>
    <property type="match status" value="1"/>
</dbReference>
<dbReference type="InterPro" id="IPR050779">
    <property type="entry name" value="Transglutaminase"/>
</dbReference>
<dbReference type="Gene3D" id="3.90.260.10">
    <property type="entry name" value="Transglutaminase-like"/>
    <property type="match status" value="2"/>
</dbReference>
<dbReference type="PANTHER" id="PTHR11590">
    <property type="entry name" value="PROTEIN-GLUTAMINE GAMMA-GLUTAMYLTRANSFERASE"/>
    <property type="match status" value="1"/>
</dbReference>
<dbReference type="PANTHER" id="PTHR11590:SF50">
    <property type="entry name" value="PROTEIN-GLUTAMINE GAMMA-GLUTAMYLTRANSFERASE 6"/>
    <property type="match status" value="1"/>
</dbReference>
<dbReference type="SUPFAM" id="SSF81296">
    <property type="entry name" value="E set domains"/>
    <property type="match status" value="1"/>
</dbReference>
<proteinExistence type="inferred from homology"/>
<evidence type="ECO:0000313" key="4">
    <source>
        <dbReference type="Proteomes" id="UP000472274"/>
    </source>
</evidence>
<protein>
    <recommendedName>
        <fullName evidence="2">Transglutaminase-like domain-containing protein</fullName>
    </recommendedName>
</protein>
<dbReference type="Proteomes" id="UP000472274">
    <property type="component" value="Unplaced"/>
</dbReference>
<dbReference type="PIRSF" id="PIRSF000459">
    <property type="entry name" value="TGM_EBP42"/>
    <property type="match status" value="1"/>
</dbReference>
<dbReference type="SUPFAM" id="SSF54001">
    <property type="entry name" value="Cysteine proteinases"/>
    <property type="match status" value="1"/>
</dbReference>
<dbReference type="Pfam" id="PF01841">
    <property type="entry name" value="Transglut_core"/>
    <property type="match status" value="1"/>
</dbReference>
<dbReference type="InterPro" id="IPR036985">
    <property type="entry name" value="Transglutaminase-like_sf"/>
</dbReference>
<dbReference type="GeneTree" id="ENSGT01050000244866"/>
<dbReference type="SMART" id="SM00460">
    <property type="entry name" value="TGc"/>
    <property type="match status" value="1"/>
</dbReference>
<evidence type="ECO:0000259" key="2">
    <source>
        <dbReference type="SMART" id="SM00460"/>
    </source>
</evidence>
<evidence type="ECO:0000313" key="3">
    <source>
        <dbReference type="Ensembl" id="ENSTMTP00000010802.1"/>
    </source>
</evidence>
<keyword evidence="4" id="KW-1185">Reference proteome</keyword>
<dbReference type="InParanoid" id="A0A674ISX0"/>
<name>A0A674ISX0_9SAUR</name>
<comment type="similarity">
    <text evidence="1">Belongs to the transglutaminase superfamily. Transglutaminase family.</text>
</comment>
<dbReference type="InterPro" id="IPR001102">
    <property type="entry name" value="Transglutaminase_N"/>
</dbReference>
<dbReference type="AlphaFoldDB" id="A0A674ISX0"/>
<dbReference type="InterPro" id="IPR038765">
    <property type="entry name" value="Papain-like_cys_pep_sf"/>
</dbReference>
<dbReference type="InterPro" id="IPR013808">
    <property type="entry name" value="Transglutaminase_AS"/>
</dbReference>
<dbReference type="GO" id="GO:0003810">
    <property type="term" value="F:protein-glutamine gamma-glutamyltransferase activity"/>
    <property type="evidence" value="ECO:0007669"/>
    <property type="project" value="InterPro"/>
</dbReference>
<accession>A0A674ISX0</accession>
<dbReference type="InterPro" id="IPR013783">
    <property type="entry name" value="Ig-like_fold"/>
</dbReference>
<dbReference type="FunCoup" id="A0A674ISX0">
    <property type="interactions" value="1"/>
</dbReference>
<feature type="domain" description="Transglutaminase-like" evidence="2">
    <location>
        <begin position="263"/>
        <end position="332"/>
    </location>
</feature>
<dbReference type="GO" id="GO:0005737">
    <property type="term" value="C:cytoplasm"/>
    <property type="evidence" value="ECO:0007669"/>
    <property type="project" value="TreeGrafter"/>
</dbReference>
<dbReference type="FunFam" id="2.60.40.10:FF:000278">
    <property type="entry name" value="Protein-glutamine gamma-glutamyltransferase 2"/>
    <property type="match status" value="1"/>
</dbReference>
<reference evidence="3" key="1">
    <citation type="submission" date="2025-08" db="UniProtKB">
        <authorList>
            <consortium name="Ensembl"/>
        </authorList>
    </citation>
    <scope>IDENTIFICATION</scope>
</reference>
<reference evidence="3" key="2">
    <citation type="submission" date="2025-09" db="UniProtKB">
        <authorList>
            <consortium name="Ensembl"/>
        </authorList>
    </citation>
    <scope>IDENTIFICATION</scope>
</reference>
<dbReference type="InterPro" id="IPR023608">
    <property type="entry name" value="Transglutaminase_animal"/>
</dbReference>
<organism evidence="3 4">
    <name type="scientific">Terrapene triunguis</name>
    <name type="common">Three-toed box turtle</name>
    <dbReference type="NCBI Taxonomy" id="2587831"/>
    <lineage>
        <taxon>Eukaryota</taxon>
        <taxon>Metazoa</taxon>
        <taxon>Chordata</taxon>
        <taxon>Craniata</taxon>
        <taxon>Vertebrata</taxon>
        <taxon>Euteleostomi</taxon>
        <taxon>Archelosauria</taxon>
        <taxon>Testudinata</taxon>
        <taxon>Testudines</taxon>
        <taxon>Cryptodira</taxon>
        <taxon>Durocryptodira</taxon>
        <taxon>Testudinoidea</taxon>
        <taxon>Emydidae</taxon>
        <taxon>Terrapene</taxon>
    </lineage>
</organism>
<dbReference type="Ensembl" id="ENSTMTT00000011165.1">
    <property type="protein sequence ID" value="ENSTMTP00000010802.1"/>
    <property type="gene ID" value="ENSTMTG00000007825.1"/>
</dbReference>
<dbReference type="InterPro" id="IPR014756">
    <property type="entry name" value="Ig_E-set"/>
</dbReference>
<dbReference type="PROSITE" id="PS00547">
    <property type="entry name" value="TRANSGLUTAMINASES"/>
    <property type="match status" value="1"/>
</dbReference>